<dbReference type="AlphaFoldDB" id="A0A1H2PMZ5"/>
<proteinExistence type="predicted"/>
<reference evidence="2" key="1">
    <citation type="submission" date="2016-09" db="EMBL/GenBank/DDBJ databases">
        <authorList>
            <person name="Varghese N."/>
            <person name="Submissions S."/>
        </authorList>
    </citation>
    <scope>NUCLEOTIDE SEQUENCE [LARGE SCALE GENOMIC DNA]</scope>
    <source>
        <strain evidence="2">JS23</strain>
    </source>
</reference>
<organism evidence="1 2">
    <name type="scientific">Chitinasiproducens palmae</name>
    <dbReference type="NCBI Taxonomy" id="1770053"/>
    <lineage>
        <taxon>Bacteria</taxon>
        <taxon>Pseudomonadati</taxon>
        <taxon>Pseudomonadota</taxon>
        <taxon>Betaproteobacteria</taxon>
        <taxon>Burkholderiales</taxon>
        <taxon>Burkholderiaceae</taxon>
        <taxon>Chitinasiproducens</taxon>
    </lineage>
</organism>
<dbReference type="RefSeq" id="WP_091905383.1">
    <property type="nucleotide sequence ID" value="NZ_FNLO01000002.1"/>
</dbReference>
<sequence length="130" mass="13049">MFAVTIGGGQLMATPDVCQMPTPTGPVPVPYPNIAMPTMGTPPAETVLVSGAPALNLQSEIPMTNGDQAGPLGGVTSGTIMGPAKFTQGSQKVMIGGSPAVRLTTPTSQNQNNAMGAVLVPSQAVVMIMS</sequence>
<dbReference type="Proteomes" id="UP000243719">
    <property type="component" value="Unassembled WGS sequence"/>
</dbReference>
<gene>
    <name evidence="1" type="ORF">SAMN05216551_102316</name>
</gene>
<keyword evidence="2" id="KW-1185">Reference proteome</keyword>
<name>A0A1H2PMZ5_9BURK</name>
<evidence type="ECO:0000313" key="1">
    <source>
        <dbReference type="EMBL" id="SDV47150.1"/>
    </source>
</evidence>
<dbReference type="Pfam" id="PF13665">
    <property type="entry name" value="Tox-PAAR-like"/>
    <property type="match status" value="1"/>
</dbReference>
<dbReference type="EMBL" id="FNLO01000002">
    <property type="protein sequence ID" value="SDV47150.1"/>
    <property type="molecule type" value="Genomic_DNA"/>
</dbReference>
<evidence type="ECO:0000313" key="2">
    <source>
        <dbReference type="Proteomes" id="UP000243719"/>
    </source>
</evidence>
<dbReference type="OrthoDB" id="5513456at2"/>
<protein>
    <submittedName>
        <fullName evidence="1">Uncharacterized protein</fullName>
    </submittedName>
</protein>
<accession>A0A1H2PMZ5</accession>
<dbReference type="STRING" id="1770053.SAMN05216551_102316"/>